<comment type="caution">
    <text evidence="2">The sequence shown here is derived from an EMBL/GenBank/DDBJ whole genome shotgun (WGS) entry which is preliminary data.</text>
</comment>
<dbReference type="Proteomes" id="UP001239167">
    <property type="component" value="Unassembled WGS sequence"/>
</dbReference>
<keyword evidence="1" id="KW-1133">Transmembrane helix</keyword>
<feature type="transmembrane region" description="Helical" evidence="1">
    <location>
        <begin position="6"/>
        <end position="25"/>
    </location>
</feature>
<keyword evidence="1" id="KW-0812">Transmembrane</keyword>
<protein>
    <submittedName>
        <fullName evidence="2">Uncharacterized protein</fullName>
    </submittedName>
</protein>
<organism evidence="2 3">
    <name type="scientific">Pectinatus haikarae</name>
    <dbReference type="NCBI Taxonomy" id="349096"/>
    <lineage>
        <taxon>Bacteria</taxon>
        <taxon>Bacillati</taxon>
        <taxon>Bacillota</taxon>
        <taxon>Negativicutes</taxon>
        <taxon>Selenomonadales</taxon>
        <taxon>Selenomonadaceae</taxon>
        <taxon>Pectinatus</taxon>
    </lineage>
</organism>
<sequence>MIEIIAGFFLTAHLAAAAAVYFILSRKSRQKAFCMGAIVLFIPIGGLIYYCAEVLLSRRFTQKNFINVYDYSLQRSEDTDRNMNFIDYDEDAIPIQDVIAINGISNKREILINTIRQNLLTDYNTLLTAMHDDDREVSHYAVSVITNTVDRMENEIFKLNKTIYDDDGAISASPDVLKKYEKILANYIKVCSMDEITEKNLLEKYDTVLSNILERAQESLYFEKAVALKMKQNDLSKAEYFCQWYERAYPLSERPYILLIKLYASKRDREQLESSIKKMKALPSVISSDALGLIRYWDTGDSANV</sequence>
<reference evidence="2 3" key="1">
    <citation type="submission" date="2023-07" db="EMBL/GenBank/DDBJ databases">
        <title>Genomic Encyclopedia of Type Strains, Phase IV (KMG-IV): sequencing the most valuable type-strain genomes for metagenomic binning, comparative biology and taxonomic classification.</title>
        <authorList>
            <person name="Goeker M."/>
        </authorList>
    </citation>
    <scope>NUCLEOTIDE SEQUENCE [LARGE SCALE GENOMIC DNA]</scope>
    <source>
        <strain evidence="2 3">DSM 16980</strain>
    </source>
</reference>
<keyword evidence="1" id="KW-0472">Membrane</keyword>
<accession>A0ABT9Y4Z1</accession>
<proteinExistence type="predicted"/>
<gene>
    <name evidence="2" type="ORF">J2S01_000594</name>
</gene>
<evidence type="ECO:0000256" key="1">
    <source>
        <dbReference type="SAM" id="Phobius"/>
    </source>
</evidence>
<evidence type="ECO:0000313" key="3">
    <source>
        <dbReference type="Proteomes" id="UP001239167"/>
    </source>
</evidence>
<keyword evidence="3" id="KW-1185">Reference proteome</keyword>
<name>A0ABT9Y4Z1_9FIRM</name>
<evidence type="ECO:0000313" key="2">
    <source>
        <dbReference type="EMBL" id="MDQ0202898.1"/>
    </source>
</evidence>
<dbReference type="EMBL" id="JAUSUE010000003">
    <property type="protein sequence ID" value="MDQ0202898.1"/>
    <property type="molecule type" value="Genomic_DNA"/>
</dbReference>
<feature type="transmembrane region" description="Helical" evidence="1">
    <location>
        <begin position="32"/>
        <end position="50"/>
    </location>
</feature>
<dbReference type="RefSeq" id="WP_307222869.1">
    <property type="nucleotide sequence ID" value="NZ_CP116940.1"/>
</dbReference>